<name>A0A075H0Y0_9ARCH</name>
<evidence type="ECO:0000256" key="11">
    <source>
        <dbReference type="HAMAP-Rule" id="MF_00085"/>
    </source>
</evidence>
<dbReference type="InterPro" id="IPR048670">
    <property type="entry name" value="IF5A-like_N"/>
</dbReference>
<evidence type="ECO:0000256" key="5">
    <source>
        <dbReference type="ARBA" id="ARBA00022490"/>
    </source>
</evidence>
<evidence type="ECO:0000256" key="10">
    <source>
        <dbReference type="ARBA" id="ARBA00032163"/>
    </source>
</evidence>
<dbReference type="GO" id="GO:0045901">
    <property type="term" value="P:positive regulation of translational elongation"/>
    <property type="evidence" value="ECO:0007669"/>
    <property type="project" value="InterPro"/>
</dbReference>
<dbReference type="Pfam" id="PF01287">
    <property type="entry name" value="eIF-5a"/>
    <property type="match status" value="1"/>
</dbReference>
<evidence type="ECO:0000256" key="6">
    <source>
        <dbReference type="ARBA" id="ARBA00022540"/>
    </source>
</evidence>
<dbReference type="GO" id="GO:0043022">
    <property type="term" value="F:ribosome binding"/>
    <property type="evidence" value="ECO:0007669"/>
    <property type="project" value="InterPro"/>
</dbReference>
<dbReference type="HAMAP" id="MF_00085">
    <property type="entry name" value="eIF_5A"/>
    <property type="match status" value="1"/>
</dbReference>
<evidence type="ECO:0000256" key="1">
    <source>
        <dbReference type="ARBA" id="ARBA00003980"/>
    </source>
</evidence>
<sequence length="144" mass="15935">MLGIIFFMSKPTELGSLKIGSYILLPVSDQPTGDPCRITEFDTSKPGKHGSAKARIVGVGIFDGQKRPHVGPVSMQVHVPLIDKRAGQIISMVGSNIQVMDSETFETIDVDMIDEEVEGKLQQGNDIEYWKVMDRTKIMRVKTS</sequence>
<feature type="domain" description="Translation initiation factor 5A C-terminal" evidence="12">
    <location>
        <begin position="81"/>
        <end position="142"/>
    </location>
</feature>
<dbReference type="NCBIfam" id="TIGR00037">
    <property type="entry name" value="eIF_5A"/>
    <property type="match status" value="1"/>
</dbReference>
<organism evidence="13">
    <name type="scientific">uncultured marine thaumarchaeote KM3_32_D07</name>
    <dbReference type="NCBI Taxonomy" id="1456123"/>
    <lineage>
        <taxon>Archaea</taxon>
        <taxon>Nitrososphaerota</taxon>
        <taxon>environmental samples</taxon>
    </lineage>
</organism>
<dbReference type="PANTHER" id="PTHR11673">
    <property type="entry name" value="TRANSLATION INITIATION FACTOR 5A FAMILY MEMBER"/>
    <property type="match status" value="1"/>
</dbReference>
<reference evidence="13" key="1">
    <citation type="journal article" date="2014" name="Genome Biol. Evol.">
        <title>Pangenome evidence for extensive interdomain horizontal transfer affecting lineage core and shell genes in uncultured planktonic thaumarchaeota and euryarchaeota.</title>
        <authorList>
            <person name="Deschamps P."/>
            <person name="Zivanovic Y."/>
            <person name="Moreira D."/>
            <person name="Rodriguez-Valera F."/>
            <person name="Lopez-Garcia P."/>
        </authorList>
    </citation>
    <scope>NUCLEOTIDE SEQUENCE</scope>
</reference>
<comment type="subcellular location">
    <subcellularLocation>
        <location evidence="2 11">Cytoplasm</location>
    </subcellularLocation>
</comment>
<keyword evidence="7 11" id="KW-0648">Protein biosynthesis</keyword>
<dbReference type="EMBL" id="KF900841">
    <property type="protein sequence ID" value="AIF08790.1"/>
    <property type="molecule type" value="Genomic_DNA"/>
</dbReference>
<comment type="function">
    <text evidence="1 11">Functions by promoting the formation of the first peptide bond.</text>
</comment>
<dbReference type="GO" id="GO:0003723">
    <property type="term" value="F:RNA binding"/>
    <property type="evidence" value="ECO:0007669"/>
    <property type="project" value="InterPro"/>
</dbReference>
<evidence type="ECO:0000259" key="12">
    <source>
        <dbReference type="SMART" id="SM01376"/>
    </source>
</evidence>
<evidence type="ECO:0000256" key="3">
    <source>
        <dbReference type="ARBA" id="ARBA00006016"/>
    </source>
</evidence>
<dbReference type="InterPro" id="IPR001884">
    <property type="entry name" value="IF5A-like"/>
</dbReference>
<dbReference type="SUPFAM" id="SSF50104">
    <property type="entry name" value="Translation proteins SH3-like domain"/>
    <property type="match status" value="1"/>
</dbReference>
<keyword evidence="13" id="KW-0251">Elongation factor</keyword>
<dbReference type="GO" id="GO:0003746">
    <property type="term" value="F:translation elongation factor activity"/>
    <property type="evidence" value="ECO:0007669"/>
    <property type="project" value="UniProtKB-KW"/>
</dbReference>
<dbReference type="InterPro" id="IPR008991">
    <property type="entry name" value="Translation_prot_SH3-like_sf"/>
</dbReference>
<proteinExistence type="inferred from homology"/>
<keyword evidence="8 11" id="KW-0385">Hypusine</keyword>
<dbReference type="InterPro" id="IPR014722">
    <property type="entry name" value="Rib_uL2_dom2"/>
</dbReference>
<evidence type="ECO:0000256" key="7">
    <source>
        <dbReference type="ARBA" id="ARBA00022917"/>
    </source>
</evidence>
<keyword evidence="6 11" id="KW-0396">Initiation factor</keyword>
<dbReference type="Gene3D" id="2.40.50.140">
    <property type="entry name" value="Nucleic acid-binding proteins"/>
    <property type="match status" value="1"/>
</dbReference>
<dbReference type="Gene3D" id="2.30.30.30">
    <property type="match status" value="1"/>
</dbReference>
<dbReference type="Pfam" id="PF21485">
    <property type="entry name" value="IF5A-like_N"/>
    <property type="match status" value="1"/>
</dbReference>
<dbReference type="SMART" id="SM01376">
    <property type="entry name" value="eIF-5a"/>
    <property type="match status" value="1"/>
</dbReference>
<evidence type="ECO:0000313" key="13">
    <source>
        <dbReference type="EMBL" id="AIF08790.1"/>
    </source>
</evidence>
<dbReference type="InterPro" id="IPR022847">
    <property type="entry name" value="Transl_elong_IF5A_arc"/>
</dbReference>
<dbReference type="PIRSF" id="PIRSF003025">
    <property type="entry name" value="eIF5A"/>
    <property type="match status" value="1"/>
</dbReference>
<dbReference type="PROSITE" id="PS00302">
    <property type="entry name" value="IF5A_HYPUSINE"/>
    <property type="match status" value="1"/>
</dbReference>
<evidence type="ECO:0000256" key="8">
    <source>
        <dbReference type="ARBA" id="ARBA00023071"/>
    </source>
</evidence>
<accession>A0A075H0Y0</accession>
<dbReference type="GO" id="GO:0005737">
    <property type="term" value="C:cytoplasm"/>
    <property type="evidence" value="ECO:0007669"/>
    <property type="project" value="UniProtKB-SubCell"/>
</dbReference>
<protein>
    <recommendedName>
        <fullName evidence="4 11">Translation initiation factor 5A</fullName>
    </recommendedName>
    <alternativeName>
        <fullName evidence="10 11">Hypusine-containing protein</fullName>
    </alternativeName>
    <alternativeName>
        <fullName evidence="9 11">eIF-5A</fullName>
    </alternativeName>
</protein>
<gene>
    <name evidence="11" type="primary">eif5a</name>
</gene>
<evidence type="ECO:0000256" key="4">
    <source>
        <dbReference type="ARBA" id="ARBA00016327"/>
    </source>
</evidence>
<dbReference type="CDD" id="cd04467">
    <property type="entry name" value="S1_aIF5A"/>
    <property type="match status" value="1"/>
</dbReference>
<dbReference type="NCBIfam" id="NF003076">
    <property type="entry name" value="PRK03999.1"/>
    <property type="match status" value="1"/>
</dbReference>
<evidence type="ECO:0000256" key="2">
    <source>
        <dbReference type="ARBA" id="ARBA00004496"/>
    </source>
</evidence>
<dbReference type="InterPro" id="IPR012340">
    <property type="entry name" value="NA-bd_OB-fold"/>
</dbReference>
<feature type="modified residue" description="Hypusine" evidence="11">
    <location>
        <position position="48"/>
    </location>
</feature>
<evidence type="ECO:0000256" key="9">
    <source>
        <dbReference type="ARBA" id="ARBA00032030"/>
    </source>
</evidence>
<comment type="similarity">
    <text evidence="3 11">Belongs to the eIF-5A family.</text>
</comment>
<dbReference type="GO" id="GO:0045905">
    <property type="term" value="P:positive regulation of translational termination"/>
    <property type="evidence" value="ECO:0007669"/>
    <property type="project" value="InterPro"/>
</dbReference>
<dbReference type="FunFam" id="2.30.30.30:FF:000038">
    <property type="entry name" value="Translation initiation factor 5A"/>
    <property type="match status" value="1"/>
</dbReference>
<dbReference type="GO" id="GO:0003743">
    <property type="term" value="F:translation initiation factor activity"/>
    <property type="evidence" value="ECO:0007669"/>
    <property type="project" value="UniProtKB-UniRule"/>
</dbReference>
<dbReference type="AlphaFoldDB" id="A0A075H0Y0"/>
<dbReference type="InterPro" id="IPR020189">
    <property type="entry name" value="IF5A_C"/>
</dbReference>
<dbReference type="InterPro" id="IPR019769">
    <property type="entry name" value="Trans_elong_IF5A_hypusine_site"/>
</dbReference>
<dbReference type="SUPFAM" id="SSF50249">
    <property type="entry name" value="Nucleic acid-binding proteins"/>
    <property type="match status" value="1"/>
</dbReference>
<keyword evidence="5 11" id="KW-0963">Cytoplasm</keyword>